<name>A0A1I8AXK7_9BILA</name>
<keyword evidence="7 13" id="KW-0472">Membrane</keyword>
<comment type="PTM">
    <text evidence="13">Is synthesized initially as an inactive proenzyme. Formation of the active enzyme involves a self-maturation process in which the active site pyruvoyl group is generated from an internal serine residue via an autocatalytic post-translational modification. Two non-identical subunits are generated from the proenzyme in this reaction, and the pyruvate is formed at the N-terminus of the alpha chain, which is derived from the carboxyl end of the proenzyme. The autoendoproteolytic cleavage occurs by a canonical serine protease mechanism, in which the side chain hydroxyl group of the serine supplies its oxygen atom to form the C-terminus of the beta chain, while the remainder of the serine residue undergoes an oxidative deamination to produce ammonia and the pyruvoyl prosthetic group on the alpha chain. During this reaction, the Ser that is part of the protease active site of the proenzyme becomes the pyruvoyl prosthetic group, which constitutes an essential element of the active site of the mature decarboxylase.</text>
</comment>
<comment type="subcellular location">
    <molecule>Phosphatidylserine decarboxylase alpha chain</molecule>
    <subcellularLocation>
        <location evidence="13">Mitochondrion inner membrane</location>
        <topology evidence="13">Peripheral membrane protein</topology>
        <orientation evidence="13">Intermembrane side</orientation>
    </subcellularLocation>
    <text evidence="13">Anchored to the mitochondrial inner membrane through its interaction with the integral membrane beta chain.</text>
</comment>
<feature type="active site" description="Charge relay system; for autoendoproteolytic cleavage activity" evidence="13">
    <location>
        <position position="355"/>
    </location>
</feature>
<dbReference type="EC" id="4.1.1.65" evidence="13"/>
<reference evidence="16" key="1">
    <citation type="submission" date="2016-11" db="UniProtKB">
        <authorList>
            <consortium name="WormBaseParasite"/>
        </authorList>
    </citation>
    <scope>IDENTIFICATION</scope>
</reference>
<keyword evidence="11 13" id="KW-0670">Pyruvate</keyword>
<keyword evidence="6 13" id="KW-0443">Lipid metabolism</keyword>
<comment type="pathway">
    <text evidence="13">Phospholipid metabolism; phosphatidylethanolamine biosynthesis; phosphatidylethanolamine from CDP-diacylglycerol: step 2/2.</text>
</comment>
<dbReference type="InterPro" id="IPR003817">
    <property type="entry name" value="PS_Dcarbxylase"/>
</dbReference>
<comment type="cofactor">
    <cofactor evidence="13">
        <name>pyruvate</name>
        <dbReference type="ChEBI" id="CHEBI:15361"/>
    </cofactor>
    <text evidence="13">Binds 1 pyruvoyl group covalently per subunit.</text>
</comment>
<evidence type="ECO:0000256" key="11">
    <source>
        <dbReference type="ARBA" id="ARBA00023317"/>
    </source>
</evidence>
<feature type="active site" description="Schiff-base intermediate with substrate; via pyruvic acid; for decarboxylase activity" evidence="13">
    <location>
        <position position="355"/>
    </location>
</feature>
<comment type="subunit">
    <text evidence="13">Heterodimer of a large membrane-associated beta subunit and a small pyruvoyl-containing alpha subunit.</text>
</comment>
<dbReference type="PANTHER" id="PTHR10067:SF6">
    <property type="entry name" value="PHOSPHATIDYLSERINE DECARBOXYLASE PROENZYME, MITOCHONDRIAL"/>
    <property type="match status" value="1"/>
</dbReference>
<feature type="chain" id="PRO_5023482778" description="Phosphatidylserine decarboxylase beta chain" evidence="13">
    <location>
        <begin position="1"/>
        <end position="354"/>
    </location>
</feature>
<evidence type="ECO:0000256" key="6">
    <source>
        <dbReference type="ARBA" id="ARBA00023098"/>
    </source>
</evidence>
<evidence type="ECO:0000256" key="5">
    <source>
        <dbReference type="ARBA" id="ARBA00022989"/>
    </source>
</evidence>
<feature type="modified residue" description="Pyruvic acid (Ser); by autocatalysis" evidence="13">
    <location>
        <position position="355"/>
    </location>
</feature>
<comment type="catalytic activity">
    <reaction evidence="13">
        <text>a 1,2-diacyl-sn-glycero-3-phospho-L-serine + H(+) = a 1,2-diacyl-sn-glycero-3-phosphoethanolamine + CO2</text>
        <dbReference type="Rhea" id="RHEA:20828"/>
        <dbReference type="ChEBI" id="CHEBI:15378"/>
        <dbReference type="ChEBI" id="CHEBI:16526"/>
        <dbReference type="ChEBI" id="CHEBI:57262"/>
        <dbReference type="ChEBI" id="CHEBI:64612"/>
        <dbReference type="EC" id="4.1.1.65"/>
    </reaction>
</comment>
<organism evidence="15 16">
    <name type="scientific">Steinernema glaseri</name>
    <dbReference type="NCBI Taxonomy" id="37863"/>
    <lineage>
        <taxon>Eukaryota</taxon>
        <taxon>Metazoa</taxon>
        <taxon>Ecdysozoa</taxon>
        <taxon>Nematoda</taxon>
        <taxon>Chromadorea</taxon>
        <taxon>Rhabditida</taxon>
        <taxon>Tylenchina</taxon>
        <taxon>Panagrolaimomorpha</taxon>
        <taxon>Strongyloidoidea</taxon>
        <taxon>Steinernematidae</taxon>
        <taxon>Steinernema</taxon>
    </lineage>
</organism>
<keyword evidence="9 13" id="KW-0456">Lyase</keyword>
<evidence type="ECO:0000256" key="4">
    <source>
        <dbReference type="ARBA" id="ARBA00022793"/>
    </source>
</evidence>
<evidence type="ECO:0000256" key="3">
    <source>
        <dbReference type="ARBA" id="ARBA00022692"/>
    </source>
</evidence>
<dbReference type="InterPro" id="IPR033661">
    <property type="entry name" value="PSD_type1_euk"/>
</dbReference>
<evidence type="ECO:0000256" key="8">
    <source>
        <dbReference type="ARBA" id="ARBA00023209"/>
    </source>
</evidence>
<dbReference type="PANTHER" id="PTHR10067">
    <property type="entry name" value="PHOSPHATIDYLSERINE DECARBOXYLASE"/>
    <property type="match status" value="1"/>
</dbReference>
<keyword evidence="13" id="KW-0865">Zymogen</keyword>
<keyword evidence="2 13" id="KW-0444">Lipid biosynthesis</keyword>
<keyword evidence="3 13" id="KW-0812">Transmembrane</keyword>
<keyword evidence="13" id="KW-0496">Mitochondrion</keyword>
<keyword evidence="8 13" id="KW-0594">Phospholipid biosynthesis</keyword>
<evidence type="ECO:0000256" key="10">
    <source>
        <dbReference type="ARBA" id="ARBA00023264"/>
    </source>
</evidence>
<dbReference type="Pfam" id="PF02666">
    <property type="entry name" value="PS_Dcarbxylase"/>
    <property type="match status" value="1"/>
</dbReference>
<keyword evidence="5 13" id="KW-1133">Transmembrane helix</keyword>
<feature type="active site" description="Charge relay system; for autoendoproteolytic cleavage activity" evidence="13">
    <location>
        <position position="248"/>
    </location>
</feature>
<dbReference type="AlphaFoldDB" id="A0A1I8AXK7"/>
<keyword evidence="10 13" id="KW-1208">Phospholipid metabolism</keyword>
<dbReference type="GO" id="GO:0004609">
    <property type="term" value="F:phosphatidylserine decarboxylase activity"/>
    <property type="evidence" value="ECO:0007669"/>
    <property type="project" value="UniProtKB-UniRule"/>
</dbReference>
<feature type="active site" description="Charge relay system; for autoendoproteolytic cleavage activity" evidence="13">
    <location>
        <position position="189"/>
    </location>
</feature>
<sequence length="388" mass="42978">MALFNAGLRITSRICPLAVKSARLPNAVRNYRNTTASVAFLLLGFTDLSEAVGNSLKQNGKPTRNSKLTWIIPATLAVGGAGYAFYALSPDRRELTDRKHYYSDWKIRLYFTLPLNFLSRVAGGIANAQIPVFLRAPLLGFFARTYGCRMDEALDPCFENYPSFAAFFNRTLREETRPISSAELVSPADGIVLHYGPVEEGRIEYVKGHDYDVKEFLGPDAKVEHKEGETKLYQMVIYLAPGNYHGFHSPTTWSASQQIHHPGLLLSVKPAVLDQIPHLFCLNERVVLNGHWKHGFFSMSAVAATNVGDISIEADPTLKTNVKRSLTGQVAKSKTFVMDHSYSPGQRVGEFRLGSTIVLVFEAPSTVRFAVQAGDSLRYGQSLVIDSV</sequence>
<dbReference type="WBParaSite" id="L893_g9991.t2">
    <property type="protein sequence ID" value="L893_g9991.t2"/>
    <property type="gene ID" value="L893_g9991"/>
</dbReference>
<evidence type="ECO:0000313" key="16">
    <source>
        <dbReference type="WBParaSite" id="L893_g9991.t2"/>
    </source>
</evidence>
<evidence type="ECO:0000313" key="15">
    <source>
        <dbReference type="Proteomes" id="UP000095287"/>
    </source>
</evidence>
<feature type="transmembrane region" description="Helical" evidence="14">
    <location>
        <begin position="68"/>
        <end position="88"/>
    </location>
</feature>
<feature type="topological domain" description="Mitochondrial matrix" evidence="13">
    <location>
        <begin position="1"/>
        <end position="69"/>
    </location>
</feature>
<comment type="subcellular location">
    <molecule>Phosphatidylserine decarboxylase beta chain</molecule>
    <subcellularLocation>
        <location evidence="13">Mitochondrion inner membrane</location>
        <topology evidence="13">Single-pass membrane protein</topology>
        <orientation evidence="13">Intermembrane side</orientation>
    </subcellularLocation>
</comment>
<evidence type="ECO:0000256" key="9">
    <source>
        <dbReference type="ARBA" id="ARBA00023239"/>
    </source>
</evidence>
<evidence type="ECO:0000256" key="1">
    <source>
        <dbReference type="ARBA" id="ARBA00005189"/>
    </source>
</evidence>
<dbReference type="NCBIfam" id="TIGR00163">
    <property type="entry name" value="PS_decarb"/>
    <property type="match status" value="1"/>
</dbReference>
<evidence type="ECO:0000256" key="7">
    <source>
        <dbReference type="ARBA" id="ARBA00023136"/>
    </source>
</evidence>
<comment type="similarity">
    <text evidence="13">Belongs to the phosphatidylserine decarboxylase family. PSD-B subfamily. Eukaryotic type I sub-subfamily.</text>
</comment>
<dbReference type="GO" id="GO:0005743">
    <property type="term" value="C:mitochondrial inner membrane"/>
    <property type="evidence" value="ECO:0007669"/>
    <property type="project" value="UniProtKB-SubCell"/>
</dbReference>
<comment type="function">
    <text evidence="12">Catalyzes the formation of phosphatidylethanolamine (PtdEtn) from phosphatidylserine (PtdSer). Plays a central role in phospholipid metabolism and in the interorganelle trafficking of phosphatidylserine. May be involved in lipid droplet biogenesis at the endoplasmic reticulum membrane.</text>
</comment>
<dbReference type="GO" id="GO:0006646">
    <property type="term" value="P:phosphatidylethanolamine biosynthetic process"/>
    <property type="evidence" value="ECO:0007669"/>
    <property type="project" value="UniProtKB-UniRule"/>
</dbReference>
<proteinExistence type="inferred from homology"/>
<comment type="pathway">
    <text evidence="1">Lipid metabolism.</text>
</comment>
<feature type="topological domain" description="Mitochondrial intermembrane" evidence="13">
    <location>
        <begin position="89"/>
        <end position="388"/>
    </location>
</feature>
<dbReference type="InterPro" id="IPR033177">
    <property type="entry name" value="PSD-B"/>
</dbReference>
<evidence type="ECO:0000256" key="13">
    <source>
        <dbReference type="HAMAP-Rule" id="MF_03208"/>
    </source>
</evidence>
<dbReference type="HAMAP" id="MF_03208">
    <property type="entry name" value="PS_decarb_PSD_B_type1_euk"/>
    <property type="match status" value="1"/>
</dbReference>
<keyword evidence="15" id="KW-1185">Reference proteome</keyword>
<evidence type="ECO:0000256" key="2">
    <source>
        <dbReference type="ARBA" id="ARBA00022516"/>
    </source>
</evidence>
<dbReference type="Proteomes" id="UP000095287">
    <property type="component" value="Unplaced"/>
</dbReference>
<evidence type="ECO:0000256" key="14">
    <source>
        <dbReference type="SAM" id="Phobius"/>
    </source>
</evidence>
<evidence type="ECO:0000256" key="12">
    <source>
        <dbReference type="ARBA" id="ARBA00045136"/>
    </source>
</evidence>
<accession>A0A1I8AXK7</accession>
<feature type="transmembrane region" description="Helical" evidence="14">
    <location>
        <begin position="109"/>
        <end position="128"/>
    </location>
</feature>
<feature type="chain" id="PRO_5023482779" description="Phosphatidylserine decarboxylase alpha chain" evidence="13">
    <location>
        <begin position="355"/>
        <end position="388"/>
    </location>
</feature>
<dbReference type="UniPathway" id="UPA00558">
    <property type="reaction ID" value="UER00616"/>
</dbReference>
<dbReference type="GO" id="GO:0016540">
    <property type="term" value="P:protein autoprocessing"/>
    <property type="evidence" value="ECO:0007669"/>
    <property type="project" value="UniProtKB-UniRule"/>
</dbReference>
<feature type="site" description="Cleavage (non-hydrolytic); by autocatalysis" evidence="13">
    <location>
        <begin position="354"/>
        <end position="355"/>
    </location>
</feature>
<keyword evidence="13" id="KW-0999">Mitochondrion inner membrane</keyword>
<protein>
    <recommendedName>
        <fullName evidence="13">Phosphatidylserine decarboxylase proenzyme, mitochondrial</fullName>
        <ecNumber evidence="13">4.1.1.65</ecNumber>
    </recommendedName>
    <component>
        <recommendedName>
            <fullName evidence="13">Phosphatidylserine decarboxylase beta chain</fullName>
        </recommendedName>
    </component>
    <component>
        <recommendedName>
            <fullName evidence="13">Phosphatidylserine decarboxylase alpha chain</fullName>
        </recommendedName>
    </component>
</protein>
<keyword evidence="4 13" id="KW-0210">Decarboxylase</keyword>